<keyword evidence="2" id="KW-1185">Reference proteome</keyword>
<accession>A0ACD5GVS0</accession>
<sequence length="166" mass="18418">MELAGSAAQNRFNLLFRKFIQVFTTANHPLVLFLDDLQWADSASLKLIGFLMAESQQGYLLILGAYRDNEVSPTHPLMRMLADIPSYDTISLAPLDRASINQLVVDTLTCSPAAAQPLTEWVYQKTQGNPFLPLNFSKPYTKRVLSPSIAKWVIGNATLPPCARPP</sequence>
<evidence type="ECO:0000313" key="2">
    <source>
        <dbReference type="Proteomes" id="UP000095472"/>
    </source>
</evidence>
<organism evidence="1 2">
    <name type="scientific">Desertifilum tharense IPPAS B-1220</name>
    <dbReference type="NCBI Taxonomy" id="1781255"/>
    <lineage>
        <taxon>Bacteria</taxon>
        <taxon>Bacillati</taxon>
        <taxon>Cyanobacteriota</taxon>
        <taxon>Cyanophyceae</taxon>
        <taxon>Desertifilales</taxon>
        <taxon>Desertifilaceae</taxon>
        <taxon>Desertifilum</taxon>
    </lineage>
</organism>
<dbReference type="EMBL" id="CP182909">
    <property type="protein sequence ID" value="XPM64710.1"/>
    <property type="molecule type" value="Genomic_DNA"/>
</dbReference>
<evidence type="ECO:0000313" key="1">
    <source>
        <dbReference type="EMBL" id="XPM64710.1"/>
    </source>
</evidence>
<gene>
    <name evidence="1" type="ORF">BH720_001615</name>
</gene>
<reference evidence="1 2" key="1">
    <citation type="journal article" date="2016" name="Genome Announc.">
        <title>Draft Genome Sequence of the Thermotolerant Cyanobacterium Desertifilum sp. IPPAS B-1220.</title>
        <authorList>
            <person name="Mironov K.S."/>
            <person name="Sinetova M.A."/>
            <person name="Bolatkhan K."/>
            <person name="Zayadan B.K."/>
            <person name="Ustinova V.V."/>
            <person name="Kupriyanova E.V."/>
            <person name="Skrypnik A.N."/>
            <person name="Gogoleva N.E."/>
            <person name="Gogolev Y.V."/>
            <person name="Los D.A."/>
        </authorList>
    </citation>
    <scope>NUCLEOTIDE SEQUENCE [LARGE SCALE GENOMIC DNA]</scope>
    <source>
        <strain evidence="1 2">IPPAS B-1220</strain>
    </source>
</reference>
<keyword evidence="1" id="KW-0547">Nucleotide-binding</keyword>
<name>A0ACD5GVS0_9CYAN</name>
<keyword evidence="1" id="KW-0067">ATP-binding</keyword>
<protein>
    <submittedName>
        <fullName evidence="1">ATP-binding protein</fullName>
    </submittedName>
</protein>
<dbReference type="Proteomes" id="UP000095472">
    <property type="component" value="Chromosome"/>
</dbReference>
<proteinExistence type="predicted"/>